<dbReference type="PROSITE" id="PS50088">
    <property type="entry name" value="ANK_REPEAT"/>
    <property type="match status" value="1"/>
</dbReference>
<reference evidence="4" key="1">
    <citation type="submission" date="2021-02" db="EMBL/GenBank/DDBJ databases">
        <authorList>
            <person name="Dougan E. K."/>
            <person name="Rhodes N."/>
            <person name="Thang M."/>
            <person name="Chan C."/>
        </authorList>
    </citation>
    <scope>NUCLEOTIDE SEQUENCE</scope>
</reference>
<evidence type="ECO:0000256" key="1">
    <source>
        <dbReference type="ARBA" id="ARBA00022737"/>
    </source>
</evidence>
<dbReference type="OrthoDB" id="406728at2759"/>
<dbReference type="EMBL" id="CAJNDS010000231">
    <property type="protein sequence ID" value="CAE7031426.1"/>
    <property type="molecule type" value="Genomic_DNA"/>
</dbReference>
<keyword evidence="1" id="KW-0677">Repeat</keyword>
<organism evidence="4 5">
    <name type="scientific">Symbiodinium natans</name>
    <dbReference type="NCBI Taxonomy" id="878477"/>
    <lineage>
        <taxon>Eukaryota</taxon>
        <taxon>Sar</taxon>
        <taxon>Alveolata</taxon>
        <taxon>Dinophyceae</taxon>
        <taxon>Suessiales</taxon>
        <taxon>Symbiodiniaceae</taxon>
        <taxon>Symbiodinium</taxon>
    </lineage>
</organism>
<dbReference type="Proteomes" id="UP000604046">
    <property type="component" value="Unassembled WGS sequence"/>
</dbReference>
<dbReference type="PANTHER" id="PTHR24198">
    <property type="entry name" value="ANKYRIN REPEAT AND PROTEIN KINASE DOMAIN-CONTAINING PROTEIN"/>
    <property type="match status" value="1"/>
</dbReference>
<gene>
    <name evidence="4" type="ORF">SNAT2548_LOCUS3785</name>
</gene>
<sequence>MGSSLCAQAGDESICAMQSTVHRCYFPLWAVRVSDFLDMSGPPEPHSALQEKGLLHEWFAGMFVIFISHQWLSAAHPDPQGEQLAVLQKAVRAMIDGSLHVTEDMVAMSANMDLSANTRRHVANGYLFLDWFAIPQITARQEGVNEQTIKSDAALAVQSIPAYVELSNLFVALVPELTHKDSSQLVNYATWLSRGWCRAELWCRLLSNKADTSVVIVHSTASAEFMFPLDWQHNSIVNGDFTVEADRATVVQLGETALDCKIRNLRAHGPLSHYRFYSALRPKLLCQMGPNRDLGEFLNYFLFSSLPGAVEDTNSMNATMCAVLSGDTGILSLLAEEKADMNHPMHGLGDLGYYDTQTVLMAAVKSRQDSSVLRTLLTLRADANRAARTGLPALYMCRSSEHVKVLMEYRAEMSSYLLNGPAAFAGPETVQAFLDLRCDPNHVDDTWFGPLHAVALLSRSNRHAVDTAKLLLDHRADVNQRSMMTGWFLWECRWARLTTALFGWENCNTMTRERASVLGVTPLGYAALMGHVGLVQLYLDHGADASPNERGDWPEDLARYNHHHHLIPLLGTFST</sequence>
<dbReference type="SMART" id="SM00248">
    <property type="entry name" value="ANK"/>
    <property type="match status" value="4"/>
</dbReference>
<evidence type="ECO:0000256" key="3">
    <source>
        <dbReference type="PROSITE-ProRule" id="PRU00023"/>
    </source>
</evidence>
<dbReference type="Gene3D" id="1.25.40.20">
    <property type="entry name" value="Ankyrin repeat-containing domain"/>
    <property type="match status" value="2"/>
</dbReference>
<dbReference type="InterPro" id="IPR002110">
    <property type="entry name" value="Ankyrin_rpt"/>
</dbReference>
<dbReference type="PROSITE" id="PS50297">
    <property type="entry name" value="ANK_REP_REGION"/>
    <property type="match status" value="1"/>
</dbReference>
<dbReference type="Pfam" id="PF00023">
    <property type="entry name" value="Ank"/>
    <property type="match status" value="2"/>
</dbReference>
<keyword evidence="2 3" id="KW-0040">ANK repeat</keyword>
<dbReference type="PANTHER" id="PTHR24198:SF165">
    <property type="entry name" value="ANKYRIN REPEAT-CONTAINING PROTEIN-RELATED"/>
    <property type="match status" value="1"/>
</dbReference>
<proteinExistence type="predicted"/>
<name>A0A812IAU1_9DINO</name>
<evidence type="ECO:0000313" key="5">
    <source>
        <dbReference type="Proteomes" id="UP000604046"/>
    </source>
</evidence>
<dbReference type="InterPro" id="IPR036770">
    <property type="entry name" value="Ankyrin_rpt-contain_sf"/>
</dbReference>
<comment type="caution">
    <text evidence="4">The sequence shown here is derived from an EMBL/GenBank/DDBJ whole genome shotgun (WGS) entry which is preliminary data.</text>
</comment>
<dbReference type="SUPFAM" id="SSF48403">
    <property type="entry name" value="Ankyrin repeat"/>
    <property type="match status" value="1"/>
</dbReference>
<evidence type="ECO:0000313" key="4">
    <source>
        <dbReference type="EMBL" id="CAE7031426.1"/>
    </source>
</evidence>
<evidence type="ECO:0000256" key="2">
    <source>
        <dbReference type="ARBA" id="ARBA00023043"/>
    </source>
</evidence>
<keyword evidence="5" id="KW-1185">Reference proteome</keyword>
<protein>
    <submittedName>
        <fullName evidence="4">Uncharacterized protein</fullName>
    </submittedName>
</protein>
<accession>A0A812IAU1</accession>
<feature type="repeat" description="ANK" evidence="3">
    <location>
        <begin position="518"/>
        <end position="550"/>
    </location>
</feature>
<dbReference type="AlphaFoldDB" id="A0A812IAU1"/>